<reference evidence="1 2" key="1">
    <citation type="submission" date="2020-03" db="EMBL/GenBank/DDBJ databases">
        <title>Sequencing the genomes of 1000 actinobacteria strains.</title>
        <authorList>
            <person name="Klenk H.-P."/>
        </authorList>
    </citation>
    <scope>NUCLEOTIDE SEQUENCE [LARGE SCALE GENOMIC DNA]</scope>
    <source>
        <strain evidence="1 2">DSM 45685</strain>
    </source>
</reference>
<organism evidence="1 2">
    <name type="scientific">Saccharomonospora amisosensis</name>
    <dbReference type="NCBI Taxonomy" id="1128677"/>
    <lineage>
        <taxon>Bacteria</taxon>
        <taxon>Bacillati</taxon>
        <taxon>Actinomycetota</taxon>
        <taxon>Actinomycetes</taxon>
        <taxon>Pseudonocardiales</taxon>
        <taxon>Pseudonocardiaceae</taxon>
        <taxon>Saccharomonospora</taxon>
    </lineage>
</organism>
<dbReference type="RefSeq" id="WP_167173040.1">
    <property type="nucleotide sequence ID" value="NZ_JAAOYM010000001.1"/>
</dbReference>
<dbReference type="PANTHER" id="PTHR31793:SF24">
    <property type="entry name" value="LONG-CHAIN ACYL-COA THIOESTERASE FADM"/>
    <property type="match status" value="1"/>
</dbReference>
<dbReference type="Pfam" id="PF13279">
    <property type="entry name" value="4HBT_2"/>
    <property type="match status" value="1"/>
</dbReference>
<name>A0A7X5ZS97_9PSEU</name>
<dbReference type="Proteomes" id="UP000545493">
    <property type="component" value="Unassembled WGS sequence"/>
</dbReference>
<dbReference type="InterPro" id="IPR029069">
    <property type="entry name" value="HotDog_dom_sf"/>
</dbReference>
<gene>
    <name evidence="1" type="ORF">FHU38_003675</name>
</gene>
<protein>
    <submittedName>
        <fullName evidence="1">Acyl-CoA thioester hydrolase</fullName>
        <ecNumber evidence="1">3.1.2.-</ecNumber>
    </submittedName>
</protein>
<dbReference type="AlphaFoldDB" id="A0A7X5ZS97"/>
<accession>A0A7X5ZS97</accession>
<evidence type="ECO:0000313" key="1">
    <source>
        <dbReference type="EMBL" id="NIJ13331.1"/>
    </source>
</evidence>
<dbReference type="EC" id="3.1.2.-" evidence="1"/>
<proteinExistence type="predicted"/>
<dbReference type="Gene3D" id="3.10.129.10">
    <property type="entry name" value="Hotdog Thioesterase"/>
    <property type="match status" value="1"/>
</dbReference>
<dbReference type="PANTHER" id="PTHR31793">
    <property type="entry name" value="4-HYDROXYBENZOYL-COA THIOESTERASE FAMILY MEMBER"/>
    <property type="match status" value="1"/>
</dbReference>
<dbReference type="GO" id="GO:0047617">
    <property type="term" value="F:fatty acyl-CoA hydrolase activity"/>
    <property type="evidence" value="ECO:0007669"/>
    <property type="project" value="TreeGrafter"/>
</dbReference>
<dbReference type="EMBL" id="JAAOYM010000001">
    <property type="protein sequence ID" value="NIJ13331.1"/>
    <property type="molecule type" value="Genomic_DNA"/>
</dbReference>
<evidence type="ECO:0000313" key="2">
    <source>
        <dbReference type="Proteomes" id="UP000545493"/>
    </source>
</evidence>
<dbReference type="CDD" id="cd00586">
    <property type="entry name" value="4HBT"/>
    <property type="match status" value="1"/>
</dbReference>
<comment type="caution">
    <text evidence="1">The sequence shown here is derived from an EMBL/GenBank/DDBJ whole genome shotgun (WGS) entry which is preliminary data.</text>
</comment>
<sequence>MTVGEYVALVRPRWSDMDVFGHVNHANLVTLLEEARVPLLFDGAEAEGLSEFAKGIVVVRLEVDYRTPIVVDGRDVRVEIMLSQLRHASFTLDYLVRTGSGEGDEVAATARTVLAPYDVSLARPRRLTAAERAYLSAHLPGGGPR</sequence>
<keyword evidence="1" id="KW-0378">Hydrolase</keyword>
<dbReference type="InterPro" id="IPR050563">
    <property type="entry name" value="4-hydroxybenzoyl-CoA_TE"/>
</dbReference>
<dbReference type="SUPFAM" id="SSF54637">
    <property type="entry name" value="Thioesterase/thiol ester dehydrase-isomerase"/>
    <property type="match status" value="1"/>
</dbReference>
<keyword evidence="2" id="KW-1185">Reference proteome</keyword>